<dbReference type="PANTHER" id="PTHR33119:SF1">
    <property type="entry name" value="FE2OG DIOXYGENASE DOMAIN-CONTAINING PROTEIN"/>
    <property type="match status" value="1"/>
</dbReference>
<evidence type="ECO:0000259" key="1">
    <source>
        <dbReference type="Pfam" id="PF14033"/>
    </source>
</evidence>
<protein>
    <submittedName>
        <fullName evidence="3">Uncharacterized protein</fullName>
    </submittedName>
</protein>
<feature type="domain" description="DUF4246" evidence="1">
    <location>
        <begin position="104"/>
        <end position="645"/>
    </location>
</feature>
<dbReference type="Pfam" id="PF21666">
    <property type="entry name" value="DUF4246_N"/>
    <property type="match status" value="1"/>
</dbReference>
<sequence>MCESIDITADCIPSFDNTGHAPLQVPGFKGIPIHYEHSPSERFIHGMMEWRQAPAVTVRELAMVAVMEQLTDRPRWDIDIFDDQVLASWREEVFTTYPLMSDMAWTWCMKELRDKAVLFREKQHVRVLDVGSCVCKSDTATLSALSDVFRQSVPSVIEQQRYGGKLDWRSSQVLSLVDPSLFPLVYGRSPVLVNGGKVDLQNIFDSHHNATTASKHVHRREHSAAFQKQIEEEAREDFSTGLRPHHRGDSNLKFYRWSSNYQYLPCEVEFSKDSGTEVQITSYINNLHPMHTKVYQAIEKLVSLAIKPWNGCLGRSLYSWKHHETQGQLGRMPLRIITYGVEWENELLRWAIAFNVPSEAEKRMFREAQEKIKASRKDKSPGKLWGRAKAYLELPEDKTVRFKHSEPGTAFSYKEWKDSRHNDKAIVEIAGRYQMPPHNPYSINLQDAFRKQGLQIIVKMENIELTPQAPIYVSDSWELEGQKNEHIAAVAIFTYDVANVTEPRIEYRQFTRLHRRYYQYREEPQTLDPDEGWRDSYPHRIGKSFEKECKGMANVLGFPPGNCQQYGNGYHRGLAFQNTGSVASLQGRLVTFPSVLEHRLKSFQLVDPTRPGHYRCIKVYLVDPHYRVCSTRNVPPQQHHWWAEEVGNDLASFGLPRELQDAIFQETNSWPMGLHEAKQHRQELNKEHRWNKLTRLSEMYSASI</sequence>
<dbReference type="InterPro" id="IPR049192">
    <property type="entry name" value="DUF4246_C"/>
</dbReference>
<feature type="domain" description="DUF4246" evidence="2">
    <location>
        <begin position="25"/>
        <end position="92"/>
    </location>
</feature>
<evidence type="ECO:0000313" key="3">
    <source>
        <dbReference type="EMBL" id="KAJ5464523.1"/>
    </source>
</evidence>
<accession>A0AAD6CFQ9</accession>
<name>A0AAD6CFQ9_9EURO</name>
<keyword evidence="4" id="KW-1185">Reference proteome</keyword>
<dbReference type="EMBL" id="JAPVEA010000001">
    <property type="protein sequence ID" value="KAJ5464523.1"/>
    <property type="molecule type" value="Genomic_DNA"/>
</dbReference>
<dbReference type="AlphaFoldDB" id="A0AAD6CFQ9"/>
<proteinExistence type="predicted"/>
<dbReference type="Proteomes" id="UP001213681">
    <property type="component" value="Unassembled WGS sequence"/>
</dbReference>
<dbReference type="PANTHER" id="PTHR33119">
    <property type="entry name" value="IFI3P"/>
    <property type="match status" value="1"/>
</dbReference>
<evidence type="ECO:0000313" key="4">
    <source>
        <dbReference type="Proteomes" id="UP001213681"/>
    </source>
</evidence>
<evidence type="ECO:0000259" key="2">
    <source>
        <dbReference type="Pfam" id="PF21666"/>
    </source>
</evidence>
<dbReference type="RefSeq" id="XP_056771370.1">
    <property type="nucleotide sequence ID" value="XM_056903603.1"/>
</dbReference>
<comment type="caution">
    <text evidence="3">The sequence shown here is derived from an EMBL/GenBank/DDBJ whole genome shotgun (WGS) entry which is preliminary data.</text>
</comment>
<dbReference type="InterPro" id="IPR049207">
    <property type="entry name" value="DUF4246_N"/>
</dbReference>
<organism evidence="3 4">
    <name type="scientific">Penicillium daleae</name>
    <dbReference type="NCBI Taxonomy" id="63821"/>
    <lineage>
        <taxon>Eukaryota</taxon>
        <taxon>Fungi</taxon>
        <taxon>Dikarya</taxon>
        <taxon>Ascomycota</taxon>
        <taxon>Pezizomycotina</taxon>
        <taxon>Eurotiomycetes</taxon>
        <taxon>Eurotiomycetidae</taxon>
        <taxon>Eurotiales</taxon>
        <taxon>Aspergillaceae</taxon>
        <taxon>Penicillium</taxon>
    </lineage>
</organism>
<reference evidence="3" key="1">
    <citation type="submission" date="2022-12" db="EMBL/GenBank/DDBJ databases">
        <authorList>
            <person name="Petersen C."/>
        </authorList>
    </citation>
    <scope>NUCLEOTIDE SEQUENCE</scope>
    <source>
        <strain evidence="3">IBT 16125</strain>
    </source>
</reference>
<dbReference type="Pfam" id="PF14033">
    <property type="entry name" value="DUF4246"/>
    <property type="match status" value="1"/>
</dbReference>
<dbReference type="InterPro" id="IPR025340">
    <property type="entry name" value="DUF4246"/>
</dbReference>
<reference evidence="3" key="2">
    <citation type="journal article" date="2023" name="IMA Fungus">
        <title>Comparative genomic study of the Penicillium genus elucidates a diverse pangenome and 15 lateral gene transfer events.</title>
        <authorList>
            <person name="Petersen C."/>
            <person name="Sorensen T."/>
            <person name="Nielsen M.R."/>
            <person name="Sondergaard T.E."/>
            <person name="Sorensen J.L."/>
            <person name="Fitzpatrick D.A."/>
            <person name="Frisvad J.C."/>
            <person name="Nielsen K.L."/>
        </authorList>
    </citation>
    <scope>NUCLEOTIDE SEQUENCE</scope>
    <source>
        <strain evidence="3">IBT 16125</strain>
    </source>
</reference>
<dbReference type="GeneID" id="81593846"/>
<gene>
    <name evidence="3" type="ORF">N7458_000209</name>
</gene>